<feature type="chain" id="PRO_5045657022" evidence="1">
    <location>
        <begin position="23"/>
        <end position="240"/>
    </location>
</feature>
<dbReference type="Proteomes" id="UP000818603">
    <property type="component" value="Unassembled WGS sequence"/>
</dbReference>
<evidence type="ECO:0000256" key="1">
    <source>
        <dbReference type="SAM" id="SignalP"/>
    </source>
</evidence>
<sequence length="240" mass="26846">MKRRLASISLSAMLLTAGSAWAGMPTNETAVCPIGGEEFGYTGTMSCSSPWGQATMSYRIVSSCDFITRLPQCPTNGLPLYRDFADEELPVIEEFMQTPAYSEGRSISRYYLAYRLSEELGEAEADEGYFLLLNGFWYDPENTFSNANYLKAYLDIAEQTLPTMSDEERPYYEAVTAYVYSQDQQPDKAREKLEAARASMPEDAGLLSDYISRVEGCLATPGETRCRPETLIETEEDEDG</sequence>
<organism evidence="2 3">
    <name type="scientific">Aquisalinus luteolus</name>
    <dbReference type="NCBI Taxonomy" id="1566827"/>
    <lineage>
        <taxon>Bacteria</taxon>
        <taxon>Pseudomonadati</taxon>
        <taxon>Pseudomonadota</taxon>
        <taxon>Alphaproteobacteria</taxon>
        <taxon>Parvularculales</taxon>
        <taxon>Parvularculaceae</taxon>
        <taxon>Aquisalinus</taxon>
    </lineage>
</organism>
<keyword evidence="3" id="KW-1185">Reference proteome</keyword>
<evidence type="ECO:0000313" key="2">
    <source>
        <dbReference type="EMBL" id="NHK28976.1"/>
    </source>
</evidence>
<reference evidence="2 3" key="1">
    <citation type="submission" date="2020-02" db="EMBL/GenBank/DDBJ databases">
        <title>Genome sequence of Parvularcula flava strain NH6-79.</title>
        <authorList>
            <person name="Abdul Karim M.H."/>
            <person name="Lam M.Q."/>
            <person name="Chen S.J."/>
            <person name="Yahya A."/>
            <person name="Shahir S."/>
            <person name="Shamsir M.S."/>
            <person name="Chong C.S."/>
        </authorList>
    </citation>
    <scope>NUCLEOTIDE SEQUENCE [LARGE SCALE GENOMIC DNA]</scope>
    <source>
        <strain evidence="2 3">NH6-79</strain>
    </source>
</reference>
<evidence type="ECO:0000313" key="3">
    <source>
        <dbReference type="Proteomes" id="UP000818603"/>
    </source>
</evidence>
<feature type="signal peptide" evidence="1">
    <location>
        <begin position="1"/>
        <end position="22"/>
    </location>
</feature>
<protein>
    <submittedName>
        <fullName evidence="2">Uncharacterized protein</fullName>
    </submittedName>
</protein>
<keyword evidence="1" id="KW-0732">Signal</keyword>
<accession>A0ABX0HRE5</accession>
<gene>
    <name evidence="2" type="ORF">FF098_013720</name>
</gene>
<dbReference type="EMBL" id="VCJR02000003">
    <property type="protein sequence ID" value="NHK28976.1"/>
    <property type="molecule type" value="Genomic_DNA"/>
</dbReference>
<name>A0ABX0HRE5_9PROT</name>
<dbReference type="RefSeq" id="WP_155141560.1">
    <property type="nucleotide sequence ID" value="NZ_BMGZ01000003.1"/>
</dbReference>
<comment type="caution">
    <text evidence="2">The sequence shown here is derived from an EMBL/GenBank/DDBJ whole genome shotgun (WGS) entry which is preliminary data.</text>
</comment>
<proteinExistence type="predicted"/>